<sequence length="94" mass="9488">MPGVPSGGAPPAQPGTTPASAGSTRGYVNTLYAEKGLSPRAQGAQISAVKATIWGRTISARGECSDSKKALVKKGGPSPRVRGALFLTCISTCE</sequence>
<name>A0A918XLF6_9ACTN</name>
<dbReference type="EMBL" id="BMXL01000051">
    <property type="protein sequence ID" value="GHD37582.1"/>
    <property type="molecule type" value="Genomic_DNA"/>
</dbReference>
<feature type="compositionally biased region" description="Low complexity" evidence="1">
    <location>
        <begin position="1"/>
        <end position="22"/>
    </location>
</feature>
<feature type="region of interest" description="Disordered" evidence="1">
    <location>
        <begin position="1"/>
        <end position="24"/>
    </location>
</feature>
<comment type="caution">
    <text evidence="2">The sequence shown here is derived from an EMBL/GenBank/DDBJ whole genome shotgun (WGS) entry which is preliminary data.</text>
</comment>
<protein>
    <submittedName>
        <fullName evidence="2">Uncharacterized protein</fullName>
    </submittedName>
</protein>
<proteinExistence type="predicted"/>
<evidence type="ECO:0000313" key="3">
    <source>
        <dbReference type="Proteomes" id="UP000654947"/>
    </source>
</evidence>
<accession>A0A918XLF6</accession>
<dbReference type="Proteomes" id="UP000654947">
    <property type="component" value="Unassembled WGS sequence"/>
</dbReference>
<keyword evidence="3" id="KW-1185">Reference proteome</keyword>
<evidence type="ECO:0000313" key="2">
    <source>
        <dbReference type="EMBL" id="GHD37582.1"/>
    </source>
</evidence>
<evidence type="ECO:0000256" key="1">
    <source>
        <dbReference type="SAM" id="MobiDB-lite"/>
    </source>
</evidence>
<dbReference type="AlphaFoldDB" id="A0A918XLF6"/>
<reference evidence="2 3" key="1">
    <citation type="journal article" date="2014" name="Int. J. Syst. Evol. Microbiol.">
        <title>Complete genome sequence of Corynebacterium casei LMG S-19264T (=DSM 44701T), isolated from a smear-ripened cheese.</title>
        <authorList>
            <consortium name="US DOE Joint Genome Institute (JGI-PGF)"/>
            <person name="Walter F."/>
            <person name="Albersmeier A."/>
            <person name="Kalinowski J."/>
            <person name="Ruckert C."/>
        </authorList>
    </citation>
    <scope>NUCLEOTIDE SEQUENCE [LARGE SCALE GENOMIC DNA]</scope>
    <source>
        <strain evidence="2 3">KCTC 19473</strain>
    </source>
</reference>
<gene>
    <name evidence="2" type="ORF">GCM10007147_45710</name>
</gene>
<organism evidence="2 3">
    <name type="scientific">Nocardiopsis kunsanensis</name>
    <dbReference type="NCBI Taxonomy" id="141693"/>
    <lineage>
        <taxon>Bacteria</taxon>
        <taxon>Bacillati</taxon>
        <taxon>Actinomycetota</taxon>
        <taxon>Actinomycetes</taxon>
        <taxon>Streptosporangiales</taxon>
        <taxon>Nocardiopsidaceae</taxon>
        <taxon>Nocardiopsis</taxon>
    </lineage>
</organism>